<organism evidence="1 2">
    <name type="scientific">Microbacterium thalassium</name>
    <dbReference type="NCBI Taxonomy" id="362649"/>
    <lineage>
        <taxon>Bacteria</taxon>
        <taxon>Bacillati</taxon>
        <taxon>Actinomycetota</taxon>
        <taxon>Actinomycetes</taxon>
        <taxon>Micrococcales</taxon>
        <taxon>Microbacteriaceae</taxon>
        <taxon>Microbacterium</taxon>
    </lineage>
</organism>
<evidence type="ECO:0000313" key="1">
    <source>
        <dbReference type="EMBL" id="MBB6390008.1"/>
    </source>
</evidence>
<dbReference type="RefSeq" id="WP_271171244.1">
    <property type="nucleotide sequence ID" value="NZ_BAAAJR010000008.1"/>
</dbReference>
<evidence type="ECO:0000313" key="2">
    <source>
        <dbReference type="Proteomes" id="UP000537775"/>
    </source>
</evidence>
<gene>
    <name evidence="1" type="ORF">HD594_000321</name>
</gene>
<dbReference type="EMBL" id="JACHML010000001">
    <property type="protein sequence ID" value="MBB6390008.1"/>
    <property type="molecule type" value="Genomic_DNA"/>
</dbReference>
<keyword evidence="2" id="KW-1185">Reference proteome</keyword>
<sequence>MSTLDGKKMSARAADTPLGGAMRIASAFVVTARDDDAAVETTVEAHYSAAKGRYVPTVIVNRALGDDFDESRLRHTFTQAILQAAVPHCIALRLEDAPGAKWISIADLTTGDGRILPDWLAGSVVKRGVKDERWDVIEILYGTAALSGTPPVKLISLELDVPERTATDWIKKARAAGRMTGMTSNIGRPPGE</sequence>
<dbReference type="Proteomes" id="UP000537775">
    <property type="component" value="Unassembled WGS sequence"/>
</dbReference>
<comment type="caution">
    <text evidence="1">The sequence shown here is derived from an EMBL/GenBank/DDBJ whole genome shotgun (WGS) entry which is preliminary data.</text>
</comment>
<protein>
    <submittedName>
        <fullName evidence="1">Uncharacterized protein</fullName>
    </submittedName>
</protein>
<name>A0A7X0FM39_9MICO</name>
<accession>A0A7X0FM39</accession>
<dbReference type="AlphaFoldDB" id="A0A7X0FM39"/>
<proteinExistence type="predicted"/>
<reference evidence="1 2" key="1">
    <citation type="submission" date="2020-08" db="EMBL/GenBank/DDBJ databases">
        <title>Sequencing the genomes of 1000 actinobacteria strains.</title>
        <authorList>
            <person name="Klenk H.-P."/>
        </authorList>
    </citation>
    <scope>NUCLEOTIDE SEQUENCE [LARGE SCALE GENOMIC DNA]</scope>
    <source>
        <strain evidence="1 2">DSM 12511</strain>
    </source>
</reference>